<keyword evidence="4 5" id="KW-0687">Ribonucleoprotein</keyword>
<dbReference type="GO" id="GO:0008097">
    <property type="term" value="F:5S rRNA binding"/>
    <property type="evidence" value="ECO:0007669"/>
    <property type="project" value="InterPro"/>
</dbReference>
<dbReference type="PANTHER" id="PTHR33284">
    <property type="entry name" value="RIBOSOMAL PROTEIN L25/GLN-TRNA SYNTHETASE, ANTI-CODON-BINDING DOMAIN-CONTAINING PROTEIN"/>
    <property type="match status" value="1"/>
</dbReference>
<feature type="domain" description="Large ribosomal subunit protein bL25 L25" evidence="7">
    <location>
        <begin position="6"/>
        <end position="90"/>
    </location>
</feature>
<gene>
    <name evidence="5" type="primary">rplY</name>
    <name evidence="5" type="synonym">ctc</name>
    <name evidence="9" type="ORF">FRX97_00555</name>
</gene>
<proteinExistence type="inferred from homology"/>
<dbReference type="EMBL" id="VORB01000001">
    <property type="protein sequence ID" value="TXC85146.1"/>
    <property type="molecule type" value="Genomic_DNA"/>
</dbReference>
<evidence type="ECO:0000259" key="7">
    <source>
        <dbReference type="Pfam" id="PF01386"/>
    </source>
</evidence>
<dbReference type="GO" id="GO:0022625">
    <property type="term" value="C:cytosolic large ribosomal subunit"/>
    <property type="evidence" value="ECO:0007669"/>
    <property type="project" value="TreeGrafter"/>
</dbReference>
<evidence type="ECO:0000256" key="6">
    <source>
        <dbReference type="SAM" id="MobiDB-lite"/>
    </source>
</evidence>
<evidence type="ECO:0000256" key="4">
    <source>
        <dbReference type="ARBA" id="ARBA00023274"/>
    </source>
</evidence>
<evidence type="ECO:0000259" key="8">
    <source>
        <dbReference type="Pfam" id="PF14693"/>
    </source>
</evidence>
<evidence type="ECO:0000256" key="2">
    <source>
        <dbReference type="ARBA" id="ARBA00022884"/>
    </source>
</evidence>
<dbReference type="NCBIfam" id="TIGR00731">
    <property type="entry name" value="bL25_bact_ctc"/>
    <property type="match status" value="1"/>
</dbReference>
<evidence type="ECO:0000256" key="5">
    <source>
        <dbReference type="HAMAP-Rule" id="MF_01334"/>
    </source>
</evidence>
<evidence type="ECO:0000256" key="3">
    <source>
        <dbReference type="ARBA" id="ARBA00022980"/>
    </source>
</evidence>
<keyword evidence="1 5" id="KW-0699">rRNA-binding</keyword>
<sequence>MKKVKLSGSPRENVGKKESVALRNAGNVPAVLYGGEKQVHFSVSRLDVAKVIYTPDVYNVELDINGESYNAIVKDVQFHPVTDAIVHIDFLELIPNKEVKIKLPVKIVGNSIGVRNGGKLMVMFRKLDVRGLPEAIPSEFEVDITKLRIGTSIRVKELSAEGLTFLNNPNAMVVQVRTARGAVDTDDEEDEEGEGEAAATEEKAAE</sequence>
<dbReference type="GO" id="GO:0006412">
    <property type="term" value="P:translation"/>
    <property type="evidence" value="ECO:0007669"/>
    <property type="project" value="UniProtKB-UniRule"/>
</dbReference>
<dbReference type="RefSeq" id="WP_147012296.1">
    <property type="nucleotide sequence ID" value="NZ_VORB01000001.1"/>
</dbReference>
<reference evidence="9 10" key="1">
    <citation type="submission" date="2019-08" db="EMBL/GenBank/DDBJ databases">
        <title>Genome of Luteibaculum oceani JCM 18817.</title>
        <authorList>
            <person name="Bowman J.P."/>
        </authorList>
    </citation>
    <scope>NUCLEOTIDE SEQUENCE [LARGE SCALE GENOMIC DNA]</scope>
    <source>
        <strain evidence="9 10">JCM 18817</strain>
    </source>
</reference>
<name>A0A5C6VL88_9FLAO</name>
<dbReference type="InterPro" id="IPR029751">
    <property type="entry name" value="Ribosomal_L25_dom"/>
</dbReference>
<dbReference type="Pfam" id="PF01386">
    <property type="entry name" value="Ribosomal_L25p"/>
    <property type="match status" value="1"/>
</dbReference>
<evidence type="ECO:0000313" key="9">
    <source>
        <dbReference type="EMBL" id="TXC85146.1"/>
    </source>
</evidence>
<accession>A0A5C6VL88</accession>
<dbReference type="InterPro" id="IPR011035">
    <property type="entry name" value="Ribosomal_bL25/Gln-tRNA_synth"/>
</dbReference>
<dbReference type="Proteomes" id="UP000321168">
    <property type="component" value="Unassembled WGS sequence"/>
</dbReference>
<evidence type="ECO:0000256" key="1">
    <source>
        <dbReference type="ARBA" id="ARBA00022730"/>
    </source>
</evidence>
<keyword evidence="2 5" id="KW-0694">RNA-binding</keyword>
<dbReference type="GO" id="GO:0003735">
    <property type="term" value="F:structural constituent of ribosome"/>
    <property type="evidence" value="ECO:0007669"/>
    <property type="project" value="InterPro"/>
</dbReference>
<dbReference type="InterPro" id="IPR037121">
    <property type="entry name" value="Ribosomal_bL25_C"/>
</dbReference>
<keyword evidence="10" id="KW-1185">Reference proteome</keyword>
<dbReference type="CDD" id="cd00495">
    <property type="entry name" value="Ribosomal_L25_TL5_CTC"/>
    <property type="match status" value="1"/>
</dbReference>
<comment type="similarity">
    <text evidence="5">Belongs to the bacterial ribosomal protein bL25 family. CTC subfamily.</text>
</comment>
<dbReference type="OrthoDB" id="9786489at2"/>
<evidence type="ECO:0000313" key="10">
    <source>
        <dbReference type="Proteomes" id="UP000321168"/>
    </source>
</evidence>
<dbReference type="InterPro" id="IPR020057">
    <property type="entry name" value="Ribosomal_bL25_b-dom"/>
</dbReference>
<dbReference type="SUPFAM" id="SSF50715">
    <property type="entry name" value="Ribosomal protein L25-like"/>
    <property type="match status" value="1"/>
</dbReference>
<protein>
    <recommendedName>
        <fullName evidence="5">Large ribosomal subunit protein bL25</fullName>
    </recommendedName>
    <alternativeName>
        <fullName evidence="5">General stress protein CTC</fullName>
    </alternativeName>
</protein>
<feature type="compositionally biased region" description="Acidic residues" evidence="6">
    <location>
        <begin position="184"/>
        <end position="195"/>
    </location>
</feature>
<dbReference type="Gene3D" id="2.170.120.20">
    <property type="entry name" value="Ribosomal protein L25, beta domain"/>
    <property type="match status" value="1"/>
</dbReference>
<dbReference type="PANTHER" id="PTHR33284:SF1">
    <property type="entry name" value="RIBOSOMAL PROTEIN L25_GLN-TRNA SYNTHETASE, ANTI-CODON-BINDING DOMAIN-CONTAINING PROTEIN"/>
    <property type="match status" value="1"/>
</dbReference>
<dbReference type="NCBIfam" id="NF004132">
    <property type="entry name" value="PRK05618.2-2"/>
    <property type="match status" value="1"/>
</dbReference>
<dbReference type="InterPro" id="IPR001021">
    <property type="entry name" value="Ribosomal_bL25_long"/>
</dbReference>
<feature type="domain" description="Large ribosomal subunit protein bL25 beta" evidence="8">
    <location>
        <begin position="98"/>
        <end position="179"/>
    </location>
</feature>
<comment type="subunit">
    <text evidence="5">Part of the 50S ribosomal subunit; part of the 5S rRNA/L5/L18/L25 subcomplex. Contacts the 5S rRNA. Binds to the 5S rRNA independently of L5 and L18.</text>
</comment>
<dbReference type="Gene3D" id="2.40.240.10">
    <property type="entry name" value="Ribosomal Protein L25, Chain P"/>
    <property type="match status" value="1"/>
</dbReference>
<comment type="caution">
    <text evidence="9">The sequence shown here is derived from an EMBL/GenBank/DDBJ whole genome shotgun (WGS) entry which is preliminary data.</text>
</comment>
<keyword evidence="3 5" id="KW-0689">Ribosomal protein</keyword>
<dbReference type="Pfam" id="PF14693">
    <property type="entry name" value="Ribosomal_TL5_C"/>
    <property type="match status" value="1"/>
</dbReference>
<feature type="region of interest" description="Disordered" evidence="6">
    <location>
        <begin position="180"/>
        <end position="206"/>
    </location>
</feature>
<dbReference type="AlphaFoldDB" id="A0A5C6VL88"/>
<comment type="function">
    <text evidence="5">This is one of the proteins that binds to the 5S RNA in the ribosome where it forms part of the central protuberance.</text>
</comment>
<dbReference type="HAMAP" id="MF_01334">
    <property type="entry name" value="Ribosomal_bL25_CTC"/>
    <property type="match status" value="1"/>
</dbReference>
<organism evidence="9 10">
    <name type="scientific">Luteibaculum oceani</name>
    <dbReference type="NCBI Taxonomy" id="1294296"/>
    <lineage>
        <taxon>Bacteria</taxon>
        <taxon>Pseudomonadati</taxon>
        <taxon>Bacteroidota</taxon>
        <taxon>Flavobacteriia</taxon>
        <taxon>Flavobacteriales</taxon>
        <taxon>Luteibaculaceae</taxon>
        <taxon>Luteibaculum</taxon>
    </lineage>
</organism>
<dbReference type="InterPro" id="IPR020930">
    <property type="entry name" value="Ribosomal_uL5_bac-type"/>
</dbReference>
<dbReference type="InterPro" id="IPR020056">
    <property type="entry name" value="Rbsml_bL25/Gln-tRNA_synth_N"/>
</dbReference>